<evidence type="ECO:0000259" key="7">
    <source>
        <dbReference type="PROSITE" id="PS50221"/>
    </source>
</evidence>
<organism evidence="8 9">
    <name type="scientific">Pocillopora meandrina</name>
    <dbReference type="NCBI Taxonomy" id="46732"/>
    <lineage>
        <taxon>Eukaryota</taxon>
        <taxon>Metazoa</taxon>
        <taxon>Cnidaria</taxon>
        <taxon>Anthozoa</taxon>
        <taxon>Hexacorallia</taxon>
        <taxon>Scleractinia</taxon>
        <taxon>Astrocoeniina</taxon>
        <taxon>Pocilloporidae</taxon>
        <taxon>Pocillopora</taxon>
    </lineage>
</organism>
<keyword evidence="3 6" id="KW-1133">Transmembrane helix</keyword>
<comment type="caution">
    <text evidence="8">The sequence shown here is derived from an EMBL/GenBank/DDBJ whole genome shotgun (WGS) entry which is preliminary data.</text>
</comment>
<dbReference type="Proteomes" id="UP001159428">
    <property type="component" value="Unassembled WGS sequence"/>
</dbReference>
<dbReference type="GO" id="GO:0007189">
    <property type="term" value="P:adenylate cyclase-activating G protein-coupled receptor signaling pathway"/>
    <property type="evidence" value="ECO:0007669"/>
    <property type="project" value="TreeGrafter"/>
</dbReference>
<feature type="domain" description="GAIN-B" evidence="7">
    <location>
        <begin position="1"/>
        <end position="37"/>
    </location>
</feature>
<dbReference type="Gene3D" id="2.60.220.50">
    <property type="match status" value="1"/>
</dbReference>
<evidence type="ECO:0000256" key="2">
    <source>
        <dbReference type="ARBA" id="ARBA00022692"/>
    </source>
</evidence>
<keyword evidence="5" id="KW-1015">Disulfide bond</keyword>
<dbReference type="PROSITE" id="PS50221">
    <property type="entry name" value="GAIN_B"/>
    <property type="match status" value="1"/>
</dbReference>
<keyword evidence="4 6" id="KW-0472">Membrane</keyword>
<dbReference type="InterPro" id="IPR046338">
    <property type="entry name" value="GAIN_dom_sf"/>
</dbReference>
<evidence type="ECO:0000313" key="8">
    <source>
        <dbReference type="EMBL" id="CAH3168130.1"/>
    </source>
</evidence>
<dbReference type="AlphaFoldDB" id="A0AAU9Y6C1"/>
<dbReference type="InterPro" id="IPR057244">
    <property type="entry name" value="GAIN_B"/>
</dbReference>
<dbReference type="EMBL" id="CALNXJ010000171">
    <property type="protein sequence ID" value="CAH3168130.1"/>
    <property type="molecule type" value="Genomic_DNA"/>
</dbReference>
<dbReference type="InterPro" id="IPR000203">
    <property type="entry name" value="GPS"/>
</dbReference>
<evidence type="ECO:0000256" key="4">
    <source>
        <dbReference type="ARBA" id="ARBA00023136"/>
    </source>
</evidence>
<dbReference type="Pfam" id="PF01825">
    <property type="entry name" value="GPS"/>
    <property type="match status" value="1"/>
</dbReference>
<evidence type="ECO:0000256" key="3">
    <source>
        <dbReference type="ARBA" id="ARBA00022989"/>
    </source>
</evidence>
<accession>A0AAU9Y6C1</accession>
<proteinExistence type="predicted"/>
<evidence type="ECO:0000256" key="5">
    <source>
        <dbReference type="ARBA" id="ARBA00023157"/>
    </source>
</evidence>
<sequence length="69" mass="7662">GWSRYGCKSVKSSRTHTVCSCTHLTALAVLSDLNLQYREQAAFAMRLVTYIGISVSLVLLLTVLYYSCV</sequence>
<evidence type="ECO:0000256" key="6">
    <source>
        <dbReference type="SAM" id="Phobius"/>
    </source>
</evidence>
<dbReference type="GO" id="GO:0004930">
    <property type="term" value="F:G protein-coupled receptor activity"/>
    <property type="evidence" value="ECO:0007669"/>
    <property type="project" value="TreeGrafter"/>
</dbReference>
<name>A0AAU9Y6C1_9CNID</name>
<comment type="subcellular location">
    <subcellularLocation>
        <location evidence="1">Membrane</location>
    </subcellularLocation>
</comment>
<evidence type="ECO:0000256" key="1">
    <source>
        <dbReference type="ARBA" id="ARBA00004370"/>
    </source>
</evidence>
<keyword evidence="2 6" id="KW-0812">Transmembrane</keyword>
<dbReference type="GO" id="GO:0005886">
    <property type="term" value="C:plasma membrane"/>
    <property type="evidence" value="ECO:0007669"/>
    <property type="project" value="TreeGrafter"/>
</dbReference>
<dbReference type="PANTHER" id="PTHR12011:SF471">
    <property type="entry name" value="G-PROTEIN COUPLED RECEPTORS FAMILY 2 PROFILE 2 DOMAIN-CONTAINING PROTEIN"/>
    <property type="match status" value="1"/>
</dbReference>
<feature type="non-terminal residue" evidence="8">
    <location>
        <position position="1"/>
    </location>
</feature>
<keyword evidence="9" id="KW-1185">Reference proteome</keyword>
<protein>
    <recommendedName>
        <fullName evidence="7">GAIN-B domain-containing protein</fullName>
    </recommendedName>
</protein>
<evidence type="ECO:0000313" key="9">
    <source>
        <dbReference type="Proteomes" id="UP001159428"/>
    </source>
</evidence>
<feature type="transmembrane region" description="Helical" evidence="6">
    <location>
        <begin position="47"/>
        <end position="66"/>
    </location>
</feature>
<gene>
    <name evidence="8" type="ORF">PMEA_00008587</name>
</gene>
<dbReference type="PANTHER" id="PTHR12011">
    <property type="entry name" value="ADHESION G-PROTEIN COUPLED RECEPTOR"/>
    <property type="match status" value="1"/>
</dbReference>
<reference evidence="8 9" key="1">
    <citation type="submission" date="2022-05" db="EMBL/GenBank/DDBJ databases">
        <authorList>
            <consortium name="Genoscope - CEA"/>
            <person name="William W."/>
        </authorList>
    </citation>
    <scope>NUCLEOTIDE SEQUENCE [LARGE SCALE GENOMIC DNA]</scope>
</reference>